<feature type="compositionally biased region" description="Basic and acidic residues" evidence="8">
    <location>
        <begin position="37"/>
        <end position="47"/>
    </location>
</feature>
<reference evidence="10" key="2">
    <citation type="journal article" date="2015" name="Gigascience">
        <title>Reconstructing a comprehensive transcriptome assembly of a white-pupal translocated strain of the pest fruit fly Bactrocera cucurbitae.</title>
        <authorList>
            <person name="Sim S.B."/>
            <person name="Calla B."/>
            <person name="Hall B."/>
            <person name="DeRego T."/>
            <person name="Geib S.M."/>
        </authorList>
    </citation>
    <scope>NUCLEOTIDE SEQUENCE</scope>
</reference>
<feature type="compositionally biased region" description="Polar residues" evidence="8">
    <location>
        <begin position="100"/>
        <end position="113"/>
    </location>
</feature>
<dbReference type="GO" id="GO:0000978">
    <property type="term" value="F:RNA polymerase II cis-regulatory region sequence-specific DNA binding"/>
    <property type="evidence" value="ECO:0007669"/>
    <property type="project" value="TreeGrafter"/>
</dbReference>
<feature type="domain" description="C2H2-type" evidence="9">
    <location>
        <begin position="200"/>
        <end position="227"/>
    </location>
</feature>
<name>A0A0A1XIQ9_ZEUCU</name>
<keyword evidence="3" id="KW-0677">Repeat</keyword>
<keyword evidence="2" id="KW-0479">Metal-binding</keyword>
<evidence type="ECO:0000256" key="3">
    <source>
        <dbReference type="ARBA" id="ARBA00022737"/>
    </source>
</evidence>
<gene>
    <name evidence="10" type="primary">lola_8</name>
    <name evidence="10" type="ORF">g.54793</name>
</gene>
<evidence type="ECO:0000256" key="1">
    <source>
        <dbReference type="ARBA" id="ARBA00004123"/>
    </source>
</evidence>
<feature type="compositionally biased region" description="Basic and acidic residues" evidence="8">
    <location>
        <begin position="61"/>
        <end position="72"/>
    </location>
</feature>
<evidence type="ECO:0000259" key="9">
    <source>
        <dbReference type="PROSITE" id="PS50157"/>
    </source>
</evidence>
<keyword evidence="5" id="KW-0862">Zinc</keyword>
<keyword evidence="4 7" id="KW-0863">Zinc-finger</keyword>
<dbReference type="PROSITE" id="PS00028">
    <property type="entry name" value="ZINC_FINGER_C2H2_1"/>
    <property type="match status" value="1"/>
</dbReference>
<evidence type="ECO:0000256" key="2">
    <source>
        <dbReference type="ARBA" id="ARBA00022723"/>
    </source>
</evidence>
<dbReference type="PROSITE" id="PS50157">
    <property type="entry name" value="ZINC_FINGER_C2H2_2"/>
    <property type="match status" value="2"/>
</dbReference>
<evidence type="ECO:0000313" key="10">
    <source>
        <dbReference type="EMBL" id="JAD10822.1"/>
    </source>
</evidence>
<dbReference type="InterPro" id="IPR036236">
    <property type="entry name" value="Znf_C2H2_sf"/>
</dbReference>
<feature type="region of interest" description="Disordered" evidence="8">
    <location>
        <begin position="131"/>
        <end position="169"/>
    </location>
</feature>
<dbReference type="GO" id="GO:0008270">
    <property type="term" value="F:zinc ion binding"/>
    <property type="evidence" value="ECO:0007669"/>
    <property type="project" value="UniProtKB-KW"/>
</dbReference>
<dbReference type="InterPro" id="IPR027756">
    <property type="entry name" value="Ovo-like"/>
</dbReference>
<dbReference type="EMBL" id="GBXI01003470">
    <property type="protein sequence ID" value="JAD10822.1"/>
    <property type="molecule type" value="Transcribed_RNA"/>
</dbReference>
<feature type="domain" description="C2H2-type" evidence="9">
    <location>
        <begin position="229"/>
        <end position="257"/>
    </location>
</feature>
<sequence length="258" mass="28678">MTTNITKKTESVKGASDAMNSENLPTVGVVGAGDEQNVEHVKGEKSNHKQKSSAVGVAGKETAEMVIEPKSEYDEEGNEETVEDLTLDDEEMGMDDLDQNAGTSQAGEGSSQGYAPWQHDRSQDELLLAPQEAQQRDPQELRESNVRRTKSRRARRSVKRKSFATQPELGTSIRAQRAISVATAAAAAAESANSRLKCPFTCLNCGRVYQSNFTLKRHLTIECNQPKRFSCHICGRGFHHNFKLNEHYRRMHRMLAPC</sequence>
<dbReference type="PANTHER" id="PTHR10032:SF271">
    <property type="entry name" value="RH12261P-RELATED"/>
    <property type="match status" value="1"/>
</dbReference>
<keyword evidence="6" id="KW-0539">Nucleus</keyword>
<comment type="subcellular location">
    <subcellularLocation>
        <location evidence="1">Nucleus</location>
    </subcellularLocation>
</comment>
<dbReference type="InterPro" id="IPR013087">
    <property type="entry name" value="Znf_C2H2_type"/>
</dbReference>
<dbReference type="SUPFAM" id="SSF57667">
    <property type="entry name" value="beta-beta-alpha zinc fingers"/>
    <property type="match status" value="1"/>
</dbReference>
<dbReference type="PANTHER" id="PTHR10032">
    <property type="entry name" value="ZINC FINGER PROTEIN WITH KRAB AND SCAN DOMAINS"/>
    <property type="match status" value="1"/>
</dbReference>
<dbReference type="GO" id="GO:0000981">
    <property type="term" value="F:DNA-binding transcription factor activity, RNA polymerase II-specific"/>
    <property type="evidence" value="ECO:0007669"/>
    <property type="project" value="TreeGrafter"/>
</dbReference>
<dbReference type="GO" id="GO:0005634">
    <property type="term" value="C:nucleus"/>
    <property type="evidence" value="ECO:0007669"/>
    <property type="project" value="UniProtKB-SubCell"/>
</dbReference>
<feature type="region of interest" description="Disordered" evidence="8">
    <location>
        <begin position="1"/>
        <end position="117"/>
    </location>
</feature>
<proteinExistence type="predicted"/>
<evidence type="ECO:0000256" key="8">
    <source>
        <dbReference type="SAM" id="MobiDB-lite"/>
    </source>
</evidence>
<reference evidence="10" key="1">
    <citation type="submission" date="2014-11" db="EMBL/GenBank/DDBJ databases">
        <authorList>
            <person name="Geib S."/>
        </authorList>
    </citation>
    <scope>NUCLEOTIDE SEQUENCE</scope>
</reference>
<feature type="compositionally biased region" description="Acidic residues" evidence="8">
    <location>
        <begin position="73"/>
        <end position="98"/>
    </location>
</feature>
<evidence type="ECO:0000256" key="4">
    <source>
        <dbReference type="ARBA" id="ARBA00022771"/>
    </source>
</evidence>
<feature type="compositionally biased region" description="Basic and acidic residues" evidence="8">
    <location>
        <begin position="134"/>
        <end position="146"/>
    </location>
</feature>
<dbReference type="Pfam" id="PF00096">
    <property type="entry name" value="zf-C2H2"/>
    <property type="match status" value="1"/>
</dbReference>
<dbReference type="AlphaFoldDB" id="A0A0A1XIQ9"/>
<evidence type="ECO:0000256" key="5">
    <source>
        <dbReference type="ARBA" id="ARBA00022833"/>
    </source>
</evidence>
<dbReference type="GO" id="GO:0009913">
    <property type="term" value="P:epidermal cell differentiation"/>
    <property type="evidence" value="ECO:0007669"/>
    <property type="project" value="TreeGrafter"/>
</dbReference>
<dbReference type="SMART" id="SM00355">
    <property type="entry name" value="ZnF_C2H2"/>
    <property type="match status" value="2"/>
</dbReference>
<feature type="compositionally biased region" description="Basic residues" evidence="8">
    <location>
        <begin position="147"/>
        <end position="162"/>
    </location>
</feature>
<protein>
    <submittedName>
        <fullName evidence="10">Longitudinals lacking protein, isoforms H/M/V</fullName>
    </submittedName>
</protein>
<dbReference type="Gene3D" id="3.30.160.60">
    <property type="entry name" value="Classic Zinc Finger"/>
    <property type="match status" value="1"/>
</dbReference>
<organism evidence="10">
    <name type="scientific">Zeugodacus cucurbitae</name>
    <name type="common">Melon fruit fly</name>
    <name type="synonym">Bactrocera cucurbitae</name>
    <dbReference type="NCBI Taxonomy" id="28588"/>
    <lineage>
        <taxon>Eukaryota</taxon>
        <taxon>Metazoa</taxon>
        <taxon>Ecdysozoa</taxon>
        <taxon>Arthropoda</taxon>
        <taxon>Hexapoda</taxon>
        <taxon>Insecta</taxon>
        <taxon>Pterygota</taxon>
        <taxon>Neoptera</taxon>
        <taxon>Endopterygota</taxon>
        <taxon>Diptera</taxon>
        <taxon>Brachycera</taxon>
        <taxon>Muscomorpha</taxon>
        <taxon>Tephritoidea</taxon>
        <taxon>Tephritidae</taxon>
        <taxon>Zeugodacus</taxon>
        <taxon>Zeugodacus</taxon>
    </lineage>
</organism>
<evidence type="ECO:0000256" key="6">
    <source>
        <dbReference type="ARBA" id="ARBA00023242"/>
    </source>
</evidence>
<evidence type="ECO:0000256" key="7">
    <source>
        <dbReference type="PROSITE-ProRule" id="PRU00042"/>
    </source>
</evidence>
<accession>A0A0A1XIQ9</accession>